<sequence length="102" mass="11932">MAGYEPEEPELSDDSKYCQAVRIGRDNKGAELTIFYTPNEGYQIHNGYLAEEKESNSHGRRYDKLTIVTSRGKKIEVRRYEDDEEFEVMSQGYWISQKDVEL</sequence>
<reference evidence="1 2" key="1">
    <citation type="submission" date="2022-05" db="EMBL/GenBank/DDBJ databases">
        <authorList>
            <consortium name="Genoscope - CEA"/>
            <person name="William W."/>
        </authorList>
    </citation>
    <scope>NUCLEOTIDE SEQUENCE [LARGE SCALE GENOMIC DNA]</scope>
</reference>
<proteinExistence type="predicted"/>
<name>A0AAU9XHP5_9CNID</name>
<dbReference type="Proteomes" id="UP001159428">
    <property type="component" value="Unassembled WGS sequence"/>
</dbReference>
<gene>
    <name evidence="1" type="ORF">PMEA_00022872</name>
</gene>
<protein>
    <submittedName>
        <fullName evidence="1">Uncharacterized protein</fullName>
    </submittedName>
</protein>
<evidence type="ECO:0000313" key="1">
    <source>
        <dbReference type="EMBL" id="CAH3146188.1"/>
    </source>
</evidence>
<accession>A0AAU9XHP5</accession>
<dbReference type="AlphaFoldDB" id="A0AAU9XHP5"/>
<keyword evidence="2" id="KW-1185">Reference proteome</keyword>
<comment type="caution">
    <text evidence="1">The sequence shown here is derived from an EMBL/GenBank/DDBJ whole genome shotgun (WGS) entry which is preliminary data.</text>
</comment>
<dbReference type="EMBL" id="CALNXJ010000041">
    <property type="protein sequence ID" value="CAH3146188.1"/>
    <property type="molecule type" value="Genomic_DNA"/>
</dbReference>
<evidence type="ECO:0000313" key="2">
    <source>
        <dbReference type="Proteomes" id="UP001159428"/>
    </source>
</evidence>
<organism evidence="1 2">
    <name type="scientific">Pocillopora meandrina</name>
    <dbReference type="NCBI Taxonomy" id="46732"/>
    <lineage>
        <taxon>Eukaryota</taxon>
        <taxon>Metazoa</taxon>
        <taxon>Cnidaria</taxon>
        <taxon>Anthozoa</taxon>
        <taxon>Hexacorallia</taxon>
        <taxon>Scleractinia</taxon>
        <taxon>Astrocoeniina</taxon>
        <taxon>Pocilloporidae</taxon>
        <taxon>Pocillopora</taxon>
    </lineage>
</organism>